<keyword evidence="5" id="KW-0539">Nucleus</keyword>
<keyword evidence="4" id="KW-0804">Transcription</keyword>
<keyword evidence="2" id="KW-0805">Transcription regulation</keyword>
<evidence type="ECO:0000313" key="8">
    <source>
        <dbReference type="Proteomes" id="UP001374584"/>
    </source>
</evidence>
<evidence type="ECO:0000256" key="2">
    <source>
        <dbReference type="ARBA" id="ARBA00023015"/>
    </source>
</evidence>
<dbReference type="InterPro" id="IPR003340">
    <property type="entry name" value="B3_DNA-bd"/>
</dbReference>
<keyword evidence="3" id="KW-0238">DNA-binding</keyword>
<sequence length="148" mass="17033">MLAENHFSVCINDKQLYTVKVSRIFFENHGIANLIEVILQLRERSWNVKLDSYCRFTKGWNDFMKECKLKGGDSLSRGTTVLFTYPFDLTRTKLAYQISPTKLNGGVQNYNHGELHALKVDPVEAFDVGAILSITRRSSFLTWVVWPL</sequence>
<dbReference type="Gene3D" id="2.40.330.10">
    <property type="entry name" value="DNA-binding pseudobarrel domain"/>
    <property type="match status" value="1"/>
</dbReference>
<proteinExistence type="predicted"/>
<dbReference type="Proteomes" id="UP001374584">
    <property type="component" value="Unassembled WGS sequence"/>
</dbReference>
<comment type="subcellular location">
    <subcellularLocation>
        <location evidence="1">Nucleus</location>
    </subcellularLocation>
</comment>
<evidence type="ECO:0000256" key="4">
    <source>
        <dbReference type="ARBA" id="ARBA00023163"/>
    </source>
</evidence>
<name>A0AAN9MH45_PHACN</name>
<keyword evidence="8" id="KW-1185">Reference proteome</keyword>
<dbReference type="GO" id="GO:0005634">
    <property type="term" value="C:nucleus"/>
    <property type="evidence" value="ECO:0007669"/>
    <property type="project" value="UniProtKB-SubCell"/>
</dbReference>
<evidence type="ECO:0000259" key="6">
    <source>
        <dbReference type="PROSITE" id="PS50863"/>
    </source>
</evidence>
<reference evidence="7 8" key="1">
    <citation type="submission" date="2024-01" db="EMBL/GenBank/DDBJ databases">
        <title>The genomes of 5 underutilized Papilionoideae crops provide insights into root nodulation and disease resistanc.</title>
        <authorList>
            <person name="Jiang F."/>
        </authorList>
    </citation>
    <scope>NUCLEOTIDE SEQUENCE [LARGE SCALE GENOMIC DNA]</scope>
    <source>
        <strain evidence="7">JINMINGXINNONG_FW02</strain>
        <tissue evidence="7">Leaves</tissue>
    </source>
</reference>
<dbReference type="InterPro" id="IPR015300">
    <property type="entry name" value="DNA-bd_pseudobarrel_sf"/>
</dbReference>
<gene>
    <name evidence="7" type="ORF">VNO80_19344</name>
</gene>
<dbReference type="SUPFAM" id="SSF101936">
    <property type="entry name" value="DNA-binding pseudobarrel domain"/>
    <property type="match status" value="1"/>
</dbReference>
<dbReference type="AlphaFoldDB" id="A0AAN9MH45"/>
<comment type="caution">
    <text evidence="7">The sequence shown here is derived from an EMBL/GenBank/DDBJ whole genome shotgun (WGS) entry which is preliminary data.</text>
</comment>
<feature type="domain" description="TF-B3" evidence="6">
    <location>
        <begin position="37"/>
        <end position="102"/>
    </location>
</feature>
<accession>A0AAN9MH45</accession>
<evidence type="ECO:0000256" key="5">
    <source>
        <dbReference type="ARBA" id="ARBA00023242"/>
    </source>
</evidence>
<dbReference type="GO" id="GO:0003677">
    <property type="term" value="F:DNA binding"/>
    <property type="evidence" value="ECO:0007669"/>
    <property type="project" value="UniProtKB-KW"/>
</dbReference>
<dbReference type="EMBL" id="JAYMYR010000007">
    <property type="protein sequence ID" value="KAK7353891.1"/>
    <property type="molecule type" value="Genomic_DNA"/>
</dbReference>
<protein>
    <recommendedName>
        <fullName evidence="6">TF-B3 domain-containing protein</fullName>
    </recommendedName>
</protein>
<evidence type="ECO:0000256" key="1">
    <source>
        <dbReference type="ARBA" id="ARBA00004123"/>
    </source>
</evidence>
<evidence type="ECO:0000313" key="7">
    <source>
        <dbReference type="EMBL" id="KAK7353891.1"/>
    </source>
</evidence>
<organism evidence="7 8">
    <name type="scientific">Phaseolus coccineus</name>
    <name type="common">Scarlet runner bean</name>
    <name type="synonym">Phaseolus multiflorus</name>
    <dbReference type="NCBI Taxonomy" id="3886"/>
    <lineage>
        <taxon>Eukaryota</taxon>
        <taxon>Viridiplantae</taxon>
        <taxon>Streptophyta</taxon>
        <taxon>Embryophyta</taxon>
        <taxon>Tracheophyta</taxon>
        <taxon>Spermatophyta</taxon>
        <taxon>Magnoliopsida</taxon>
        <taxon>eudicotyledons</taxon>
        <taxon>Gunneridae</taxon>
        <taxon>Pentapetalae</taxon>
        <taxon>rosids</taxon>
        <taxon>fabids</taxon>
        <taxon>Fabales</taxon>
        <taxon>Fabaceae</taxon>
        <taxon>Papilionoideae</taxon>
        <taxon>50 kb inversion clade</taxon>
        <taxon>NPAAA clade</taxon>
        <taxon>indigoferoid/millettioid clade</taxon>
        <taxon>Phaseoleae</taxon>
        <taxon>Phaseolus</taxon>
    </lineage>
</organism>
<evidence type="ECO:0000256" key="3">
    <source>
        <dbReference type="ARBA" id="ARBA00023125"/>
    </source>
</evidence>
<dbReference type="PROSITE" id="PS50863">
    <property type="entry name" value="B3"/>
    <property type="match status" value="1"/>
</dbReference>